<evidence type="ECO:0000313" key="1">
    <source>
        <dbReference type="EMBL" id="APF17288.1"/>
    </source>
</evidence>
<dbReference type="Proteomes" id="UP000183868">
    <property type="component" value="Chromosome"/>
</dbReference>
<name>A0A1J1C5X2_CALAY</name>
<dbReference type="EMBL" id="CP018099">
    <property type="protein sequence ID" value="APF17288.1"/>
    <property type="molecule type" value="Genomic_DNA"/>
</dbReference>
<accession>A0A1J1C5X2</accession>
<evidence type="ECO:0000313" key="2">
    <source>
        <dbReference type="Proteomes" id="UP000183868"/>
    </source>
</evidence>
<protein>
    <submittedName>
        <fullName evidence="1">Uncharacterized protein</fullName>
    </submittedName>
</protein>
<sequence length="40" mass="4723">MGKKSYSFIFASVFLKYKNLFNNKNIVKKLVIFFLPAFSE</sequence>
<proteinExistence type="predicted"/>
<organism evidence="1 2">
    <name type="scientific">Caldithrix abyssi DSM 13497</name>
    <dbReference type="NCBI Taxonomy" id="880073"/>
    <lineage>
        <taxon>Bacteria</taxon>
        <taxon>Pseudomonadati</taxon>
        <taxon>Calditrichota</taxon>
        <taxon>Calditrichia</taxon>
        <taxon>Calditrichales</taxon>
        <taxon>Calditrichaceae</taxon>
        <taxon>Caldithrix</taxon>
    </lineage>
</organism>
<gene>
    <name evidence="1" type="ORF">Cabys_537</name>
</gene>
<dbReference type="KEGG" id="caby:Cabys_537"/>
<reference evidence="1 2" key="1">
    <citation type="submission" date="2016-11" db="EMBL/GenBank/DDBJ databases">
        <title>Genomic analysis of Caldithrix abyssi and proposal of a novel bacterial phylum Caldithrichaeota.</title>
        <authorList>
            <person name="Kublanov I."/>
            <person name="Sigalova O."/>
            <person name="Gavrilov S."/>
            <person name="Lebedinsky A."/>
            <person name="Ivanova N."/>
            <person name="Daum C."/>
            <person name="Reddy T."/>
            <person name="Klenk H.P."/>
            <person name="Goker M."/>
            <person name="Reva O."/>
            <person name="Miroshnichenko M."/>
            <person name="Kyprides N."/>
            <person name="Woyke T."/>
            <person name="Gelfand M."/>
        </authorList>
    </citation>
    <scope>NUCLEOTIDE SEQUENCE [LARGE SCALE GENOMIC DNA]</scope>
    <source>
        <strain evidence="1 2">LF13</strain>
    </source>
</reference>
<dbReference type="AlphaFoldDB" id="A0A1J1C5X2"/>